<dbReference type="Pfam" id="PF02906">
    <property type="entry name" value="Fe_hyd_lg_C"/>
    <property type="match status" value="1"/>
</dbReference>
<feature type="domain" description="Iron hydrogenase large subunit C-terminal" evidence="1">
    <location>
        <begin position="25"/>
        <end position="236"/>
    </location>
</feature>
<dbReference type="Gene3D" id="3.40.950.10">
    <property type="entry name" value="Fe-only Hydrogenase (Larger Subunit), Chain L, domain 3"/>
    <property type="match status" value="1"/>
</dbReference>
<sequence>MEFKKGEKYICLLAPSFITEYPYPDIVYRLRKLGFDKVMEVTFGAKMTNLTYYNIIKESIAKGEKKTWIASPCPTIVNFIRVKYPHLVENLVPSHSPMGCMALIAKKMHPKHKIVFIGPCMTKKMEAGETGLVDHVLTFVELEQLFKEKDIPEEIEEGKYCIGFDKLYNDYTKIYPVSGGLSDTLNYRHILKKREILVMEGLNNLMPVFDKFKDGVYKHYKFLDILNCDGGCINGPAMISEKSLTQRRKKVFKYRDYARRYEKDLGRTGLKAHADGINFERKF</sequence>
<comment type="caution">
    <text evidence="2">The sequence shown here is derived from an EMBL/GenBank/DDBJ whole genome shotgun (WGS) entry which is preliminary data.</text>
</comment>
<evidence type="ECO:0000259" key="1">
    <source>
        <dbReference type="Pfam" id="PF02906"/>
    </source>
</evidence>
<gene>
    <name evidence="2" type="ORF">GX533_02100</name>
</gene>
<protein>
    <recommendedName>
        <fullName evidence="1">Iron hydrogenase large subunit C-terminal domain-containing protein</fullName>
    </recommendedName>
</protein>
<evidence type="ECO:0000313" key="3">
    <source>
        <dbReference type="Proteomes" id="UP000576550"/>
    </source>
</evidence>
<dbReference type="InterPro" id="IPR050340">
    <property type="entry name" value="Cytosolic_Fe-S_CAF"/>
</dbReference>
<dbReference type="EMBL" id="DUTP01000003">
    <property type="protein sequence ID" value="HHX99450.1"/>
    <property type="molecule type" value="Genomic_DNA"/>
</dbReference>
<dbReference type="AlphaFoldDB" id="A0A832R929"/>
<dbReference type="InterPro" id="IPR004108">
    <property type="entry name" value="Fe_hydrogenase_lsu_C"/>
</dbReference>
<proteinExistence type="predicted"/>
<accession>A0A832R929</accession>
<dbReference type="SUPFAM" id="SSF53920">
    <property type="entry name" value="Fe-only hydrogenase"/>
    <property type="match status" value="1"/>
</dbReference>
<dbReference type="PANTHER" id="PTHR11615">
    <property type="entry name" value="NITRATE, FORMATE, IRON DEHYDROGENASE"/>
    <property type="match status" value="1"/>
</dbReference>
<dbReference type="InterPro" id="IPR009016">
    <property type="entry name" value="Fe_hydrogenase"/>
</dbReference>
<organism evidence="2 3">
    <name type="scientific">Candidatus Dojkabacteria bacterium</name>
    <dbReference type="NCBI Taxonomy" id="2099670"/>
    <lineage>
        <taxon>Bacteria</taxon>
        <taxon>Candidatus Dojkabacteria</taxon>
    </lineage>
</organism>
<dbReference type="Proteomes" id="UP000576550">
    <property type="component" value="Unassembled WGS sequence"/>
</dbReference>
<reference evidence="2 3" key="1">
    <citation type="journal article" date="2020" name="Biotechnol. Biofuels">
        <title>New insights from the biogas microbiome by comprehensive genome-resolved metagenomics of nearly 1600 species originating from multiple anaerobic digesters.</title>
        <authorList>
            <person name="Campanaro S."/>
            <person name="Treu L."/>
            <person name="Rodriguez-R L.M."/>
            <person name="Kovalovszki A."/>
            <person name="Ziels R.M."/>
            <person name="Maus I."/>
            <person name="Zhu X."/>
            <person name="Kougias P.G."/>
            <person name="Basile A."/>
            <person name="Luo G."/>
            <person name="Schluter A."/>
            <person name="Konstantinidis K.T."/>
            <person name="Angelidaki I."/>
        </authorList>
    </citation>
    <scope>NUCLEOTIDE SEQUENCE [LARGE SCALE GENOMIC DNA]</scope>
    <source>
        <strain evidence="2">AS05jafATM_89</strain>
    </source>
</reference>
<name>A0A832R929_9BACT</name>
<evidence type="ECO:0000313" key="2">
    <source>
        <dbReference type="EMBL" id="HHX99450.1"/>
    </source>
</evidence>